<dbReference type="EMBL" id="CP009246">
    <property type="protein sequence ID" value="APT86380.1"/>
    <property type="molecule type" value="Genomic_DNA"/>
</dbReference>
<keyword evidence="2" id="KW-0315">Glutamine amidotransferase</keyword>
<dbReference type="GO" id="GO:0016740">
    <property type="term" value="F:transferase activity"/>
    <property type="evidence" value="ECO:0007669"/>
    <property type="project" value="UniProtKB-KW"/>
</dbReference>
<feature type="domain" description="Glutamine amidotransferase" evidence="1">
    <location>
        <begin position="27"/>
        <end position="188"/>
    </location>
</feature>
<evidence type="ECO:0000259" key="1">
    <source>
        <dbReference type="Pfam" id="PF00117"/>
    </source>
</evidence>
<dbReference type="NCBIfam" id="NF005458">
    <property type="entry name" value="PRK07053.1"/>
    <property type="match status" value="1"/>
</dbReference>
<sequence>MTDARKNAYVLQQLAFEDLGILEPLLRERGYSIRTWEAGEVPELPSQLGPADLLIVLGGPIGVYEEEAYPFLREEKLLVRQWLDKDLAILGICLGAQLIAEALGAPVTPTGRKEIGYAPLTLTPAGASSVLAPLAGEQGEPVPVLHWHGDEFAIPAGAKRLAETAGFPNQAFSVGEKVLALQFHLEADYQRIERWLVGHAGELSAAGIDPTTIREDARRYGPRLAVAAGAVFNGWLDGGTLGD</sequence>
<proteinExistence type="predicted"/>
<organism evidence="2 4">
    <name type="scientific">Corynebacterium flavescens</name>
    <dbReference type="NCBI Taxonomy" id="28028"/>
    <lineage>
        <taxon>Bacteria</taxon>
        <taxon>Bacillati</taxon>
        <taxon>Actinomycetota</taxon>
        <taxon>Actinomycetes</taxon>
        <taxon>Mycobacteriales</taxon>
        <taxon>Corynebacteriaceae</taxon>
        <taxon>Corynebacterium</taxon>
    </lineage>
</organism>
<dbReference type="Pfam" id="PF00117">
    <property type="entry name" value="GATase"/>
    <property type="match status" value="1"/>
</dbReference>
<dbReference type="PROSITE" id="PS51273">
    <property type="entry name" value="GATASE_TYPE_1"/>
    <property type="match status" value="1"/>
</dbReference>
<keyword evidence="4" id="KW-1185">Reference proteome</keyword>
<dbReference type="InterPro" id="IPR017926">
    <property type="entry name" value="GATASE"/>
</dbReference>
<dbReference type="KEGG" id="cfc:CFLV_03705"/>
<dbReference type="STRING" id="28028.CFLV_03705"/>
<evidence type="ECO:0000313" key="3">
    <source>
        <dbReference type="EMBL" id="GEB97530.1"/>
    </source>
</evidence>
<dbReference type="SUPFAM" id="SSF52317">
    <property type="entry name" value="Class I glutamine amidotransferase-like"/>
    <property type="match status" value="1"/>
</dbReference>
<name>A0A1L7CKJ2_CORFL</name>
<dbReference type="AlphaFoldDB" id="A0A1L7CKJ2"/>
<dbReference type="EMBL" id="BJNB01000012">
    <property type="protein sequence ID" value="GEB97530.1"/>
    <property type="molecule type" value="Genomic_DNA"/>
</dbReference>
<evidence type="ECO:0000313" key="5">
    <source>
        <dbReference type="Proteomes" id="UP000315353"/>
    </source>
</evidence>
<evidence type="ECO:0000313" key="2">
    <source>
        <dbReference type="EMBL" id="APT86380.1"/>
    </source>
</evidence>
<accession>A0A1L7CKJ2</accession>
<dbReference type="OrthoDB" id="5196541at2"/>
<keyword evidence="2" id="KW-0808">Transferase</keyword>
<dbReference type="Proteomes" id="UP000185479">
    <property type="component" value="Chromosome"/>
</dbReference>
<reference evidence="2 4" key="1">
    <citation type="submission" date="2014-08" db="EMBL/GenBank/DDBJ databases">
        <title>Complete genome sequence of Corynebacterium flavescens OJ8(T)(=DSM 20296(T)), isolated from cheese.</title>
        <authorList>
            <person name="Ruckert C."/>
            <person name="Albersmeier A."/>
            <person name="Winkler A."/>
            <person name="Kalinowski J."/>
        </authorList>
    </citation>
    <scope>NUCLEOTIDE SEQUENCE [LARGE SCALE GENOMIC DNA]</scope>
    <source>
        <strain evidence="2 4">OJ8</strain>
    </source>
</reference>
<dbReference type="Proteomes" id="UP000315353">
    <property type="component" value="Unassembled WGS sequence"/>
</dbReference>
<gene>
    <name evidence="3" type="ORF">CFL01nite_10250</name>
    <name evidence="2" type="ORF">CFLV_03705</name>
</gene>
<dbReference type="GO" id="GO:0005829">
    <property type="term" value="C:cytosol"/>
    <property type="evidence" value="ECO:0007669"/>
    <property type="project" value="TreeGrafter"/>
</dbReference>
<dbReference type="PANTHER" id="PTHR42695">
    <property type="entry name" value="GLUTAMINE AMIDOTRANSFERASE YLR126C-RELATED"/>
    <property type="match status" value="1"/>
</dbReference>
<protein>
    <submittedName>
        <fullName evidence="3">GMP synthase</fullName>
    </submittedName>
    <submittedName>
        <fullName evidence="2">Glutamine amidotransferase</fullName>
    </submittedName>
</protein>
<dbReference type="Gene3D" id="3.40.50.880">
    <property type="match status" value="1"/>
</dbReference>
<dbReference type="CDD" id="cd01741">
    <property type="entry name" value="GATase1_1"/>
    <property type="match status" value="1"/>
</dbReference>
<dbReference type="InterPro" id="IPR044992">
    <property type="entry name" value="ChyE-like"/>
</dbReference>
<dbReference type="PANTHER" id="PTHR42695:SF5">
    <property type="entry name" value="GLUTAMINE AMIDOTRANSFERASE YLR126C-RELATED"/>
    <property type="match status" value="1"/>
</dbReference>
<dbReference type="GeneID" id="82879826"/>
<evidence type="ECO:0000313" key="4">
    <source>
        <dbReference type="Proteomes" id="UP000185479"/>
    </source>
</evidence>
<dbReference type="InterPro" id="IPR029062">
    <property type="entry name" value="Class_I_gatase-like"/>
</dbReference>
<dbReference type="RefSeq" id="WP_075729378.1">
    <property type="nucleotide sequence ID" value="NZ_BJNB01000012.1"/>
</dbReference>
<reference evidence="3 5" key="2">
    <citation type="submission" date="2019-06" db="EMBL/GenBank/DDBJ databases">
        <title>Whole genome shotgun sequence of Corynebacterium flavescens NBRC 14136.</title>
        <authorList>
            <person name="Hosoyama A."/>
            <person name="Uohara A."/>
            <person name="Ohji S."/>
            <person name="Ichikawa N."/>
        </authorList>
    </citation>
    <scope>NUCLEOTIDE SEQUENCE [LARGE SCALE GENOMIC DNA]</scope>
    <source>
        <strain evidence="3 5">NBRC 14136</strain>
    </source>
</reference>